<evidence type="ECO:0000256" key="1">
    <source>
        <dbReference type="ARBA" id="ARBA00004141"/>
    </source>
</evidence>
<evidence type="ECO:0000313" key="8">
    <source>
        <dbReference type="Proteomes" id="UP000500970"/>
    </source>
</evidence>
<sequence>MDVATPPQSPRAVKNVCDVALLLCIGLLPVLTVSTSRGGSVAFYAACVFSLAGLCLAARQSEPSRTPYWHSYWPLVASLALVPLTPLLSSALLDARLHGSDLERGLRFWAIALIVASLTQIDRERLKLALWGIATAAWIASISIIHLAWTTGQRPEPEEYNAVSYGNLTLLMGVLMLFALGLRTTRWPRLEAAAKLVTGGVAIYAFALTLTRGGWLAVPVFSLVALALVSQRRWILKAGIFAAVVVGCAAVLYANHDLRSRVKLAANEVVQCRNDRLADTSICTRLQLWSAAWRMFRAAPLTGNGSGGLFPDKLQEQAARGQVSPTVAANFGEPHNDLLYAMANYGLPGLAALLAIYLAPSAYFLRRVRQGSPDGKCAAAMGLVVCLGFATFGLTELMFRGMRTIGLYATLAALFLAMSAPGGFSAHSAHKSIP</sequence>
<dbReference type="AlphaFoldDB" id="A0A7D4HTE0"/>
<dbReference type="InterPro" id="IPR007016">
    <property type="entry name" value="O-antigen_ligase-rel_domated"/>
</dbReference>
<feature type="transmembrane region" description="Helical" evidence="5">
    <location>
        <begin position="128"/>
        <end position="150"/>
    </location>
</feature>
<feature type="transmembrane region" description="Helical" evidence="5">
    <location>
        <begin position="234"/>
        <end position="254"/>
    </location>
</feature>
<evidence type="ECO:0000256" key="4">
    <source>
        <dbReference type="ARBA" id="ARBA00023136"/>
    </source>
</evidence>
<protein>
    <submittedName>
        <fullName evidence="7">O-antigen ligase family protein</fullName>
    </submittedName>
</protein>
<reference evidence="7 8" key="1">
    <citation type="submission" date="2020-05" db="EMBL/GenBank/DDBJ databases">
        <title>FDA dAtabase for Regulatory Grade micrObial Sequences (FDA-ARGOS): Supporting development and validation of Infectious Disease Dx tests.</title>
        <authorList>
            <person name="Sproer C."/>
            <person name="Gronow S."/>
            <person name="Severitt S."/>
            <person name="Schroder I."/>
            <person name="Tallon L."/>
            <person name="Sadzewicz L."/>
            <person name="Zhao X."/>
            <person name="Vavikolanu K."/>
            <person name="Mehta A."/>
            <person name="Aluvathingal J."/>
            <person name="Nadendla S."/>
            <person name="Myers T."/>
            <person name="Yan Y."/>
            <person name="Sichtig H."/>
        </authorList>
    </citation>
    <scope>NUCLEOTIDE SEQUENCE [LARGE SCALE GENOMIC DNA]</scope>
    <source>
        <strain evidence="7 8">FDAARGOS_790</strain>
    </source>
</reference>
<feature type="transmembrane region" description="Helical" evidence="5">
    <location>
        <begin position="72"/>
        <end position="93"/>
    </location>
</feature>
<proteinExistence type="predicted"/>
<dbReference type="Proteomes" id="UP000500970">
    <property type="component" value="Chromosome"/>
</dbReference>
<feature type="transmembrane region" description="Helical" evidence="5">
    <location>
        <begin position="202"/>
        <end position="227"/>
    </location>
</feature>
<feature type="transmembrane region" description="Helical" evidence="5">
    <location>
        <begin position="12"/>
        <end position="34"/>
    </location>
</feature>
<feature type="transmembrane region" description="Helical" evidence="5">
    <location>
        <begin position="345"/>
        <end position="365"/>
    </location>
</feature>
<dbReference type="Pfam" id="PF04932">
    <property type="entry name" value="Wzy_C"/>
    <property type="match status" value="1"/>
</dbReference>
<evidence type="ECO:0000256" key="2">
    <source>
        <dbReference type="ARBA" id="ARBA00022692"/>
    </source>
</evidence>
<feature type="transmembrane region" description="Helical" evidence="5">
    <location>
        <begin position="162"/>
        <end position="182"/>
    </location>
</feature>
<dbReference type="GO" id="GO:0016874">
    <property type="term" value="F:ligase activity"/>
    <property type="evidence" value="ECO:0007669"/>
    <property type="project" value="UniProtKB-KW"/>
</dbReference>
<evidence type="ECO:0000259" key="6">
    <source>
        <dbReference type="Pfam" id="PF04932"/>
    </source>
</evidence>
<keyword evidence="2 5" id="KW-0812">Transmembrane</keyword>
<feature type="transmembrane region" description="Helical" evidence="5">
    <location>
        <begin position="377"/>
        <end position="399"/>
    </location>
</feature>
<dbReference type="EMBL" id="CP053985">
    <property type="protein sequence ID" value="QKH35953.1"/>
    <property type="molecule type" value="Genomic_DNA"/>
</dbReference>
<comment type="subcellular location">
    <subcellularLocation>
        <location evidence="1">Membrane</location>
        <topology evidence="1">Multi-pass membrane protein</topology>
    </subcellularLocation>
</comment>
<dbReference type="PANTHER" id="PTHR37422">
    <property type="entry name" value="TEICHURONIC ACID BIOSYNTHESIS PROTEIN TUAE"/>
    <property type="match status" value="1"/>
</dbReference>
<dbReference type="RefSeq" id="WP_173144883.1">
    <property type="nucleotide sequence ID" value="NZ_CP053985.1"/>
</dbReference>
<feature type="domain" description="O-antigen ligase-related" evidence="6">
    <location>
        <begin position="202"/>
        <end position="354"/>
    </location>
</feature>
<keyword evidence="4 5" id="KW-0472">Membrane</keyword>
<keyword evidence="3 5" id="KW-1133">Transmembrane helix</keyword>
<evidence type="ECO:0000256" key="5">
    <source>
        <dbReference type="SAM" id="Phobius"/>
    </source>
</evidence>
<dbReference type="PANTHER" id="PTHR37422:SF23">
    <property type="entry name" value="TEICHURONIC ACID BIOSYNTHESIS PROTEIN TUAE"/>
    <property type="match status" value="1"/>
</dbReference>
<dbReference type="InterPro" id="IPR051533">
    <property type="entry name" value="WaaL-like"/>
</dbReference>
<organism evidence="7 8">
    <name type="scientific">Achromobacter pestifer</name>
    <dbReference type="NCBI Taxonomy" id="1353889"/>
    <lineage>
        <taxon>Bacteria</taxon>
        <taxon>Pseudomonadati</taxon>
        <taxon>Pseudomonadota</taxon>
        <taxon>Betaproteobacteria</taxon>
        <taxon>Burkholderiales</taxon>
        <taxon>Alcaligenaceae</taxon>
        <taxon>Achromobacter</taxon>
    </lineage>
</organism>
<keyword evidence="8" id="KW-1185">Reference proteome</keyword>
<feature type="transmembrane region" description="Helical" evidence="5">
    <location>
        <begin position="41"/>
        <end position="60"/>
    </location>
</feature>
<evidence type="ECO:0000313" key="7">
    <source>
        <dbReference type="EMBL" id="QKH35953.1"/>
    </source>
</evidence>
<accession>A0A7D4HTE0</accession>
<evidence type="ECO:0000256" key="3">
    <source>
        <dbReference type="ARBA" id="ARBA00022989"/>
    </source>
</evidence>
<feature type="transmembrane region" description="Helical" evidence="5">
    <location>
        <begin position="405"/>
        <end position="424"/>
    </location>
</feature>
<gene>
    <name evidence="7" type="ORF">FOC84_13775</name>
</gene>
<dbReference type="KEGG" id="apes:FOC84_13775"/>
<name>A0A7D4HTE0_9BURK</name>
<keyword evidence="7" id="KW-0436">Ligase</keyword>
<dbReference type="GO" id="GO:0016020">
    <property type="term" value="C:membrane"/>
    <property type="evidence" value="ECO:0007669"/>
    <property type="project" value="UniProtKB-SubCell"/>
</dbReference>